<sequence>MENRLRWGAKVISADGKNLGRLTRVVFHPSTNEVTHIVVEKGVFNRRAKLVPIGSVQFAASDEIRLKIEASQINELQDFEETYFLPGETLEGEVKPLYWLRPVGDYPEIYPLPPLAVSYNLSEGSQAIESGVQILSIEEHEIGRLRSVLLDELGHITHFIAEIKVGGKTYLKLIPIDWVSQIEESFLKVSASETMLEKLPDKYD</sequence>
<proteinExistence type="predicted"/>
<dbReference type="STRING" id="1330330.IX53_06060"/>
<name>A0A0G2ZD28_9BACT</name>
<dbReference type="Gene3D" id="2.30.30.240">
    <property type="entry name" value="PRC-barrel domain"/>
    <property type="match status" value="1"/>
</dbReference>
<protein>
    <submittedName>
        <fullName evidence="2">Photosystem reaction center subunit H</fullName>
    </submittedName>
</protein>
<evidence type="ECO:0000313" key="3">
    <source>
        <dbReference type="Proteomes" id="UP000035159"/>
    </source>
</evidence>
<dbReference type="PATRIC" id="fig|1330330.3.peg.1227"/>
<dbReference type="OrthoDB" id="44494at2"/>
<accession>A0A0G2ZD28</accession>
<dbReference type="AlphaFoldDB" id="A0A0G2ZD28"/>
<keyword evidence="3" id="KW-1185">Reference proteome</keyword>
<dbReference type="EMBL" id="CP011232">
    <property type="protein sequence ID" value="AKI97454.1"/>
    <property type="molecule type" value="Genomic_DNA"/>
</dbReference>
<dbReference type="Pfam" id="PF05239">
    <property type="entry name" value="PRC"/>
    <property type="match status" value="1"/>
</dbReference>
<gene>
    <name evidence="2" type="ORF">IX53_06060</name>
</gene>
<dbReference type="KEGG" id="kpf:IX53_06060"/>
<dbReference type="InterPro" id="IPR011033">
    <property type="entry name" value="PRC_barrel-like_sf"/>
</dbReference>
<feature type="domain" description="PRC-barrel" evidence="1">
    <location>
        <begin position="8"/>
        <end position="70"/>
    </location>
</feature>
<evidence type="ECO:0000313" key="2">
    <source>
        <dbReference type="EMBL" id="AKI97454.1"/>
    </source>
</evidence>
<organism evidence="2 3">
    <name type="scientific">Kosmotoga pacifica</name>
    <dbReference type="NCBI Taxonomy" id="1330330"/>
    <lineage>
        <taxon>Bacteria</taxon>
        <taxon>Thermotogati</taxon>
        <taxon>Thermotogota</taxon>
        <taxon>Thermotogae</taxon>
        <taxon>Kosmotogales</taxon>
        <taxon>Kosmotogaceae</taxon>
        <taxon>Kosmotoga</taxon>
    </lineage>
</organism>
<reference evidence="2 3" key="1">
    <citation type="submission" date="2015-04" db="EMBL/GenBank/DDBJ databases">
        <title>Complete Genome Sequence of Kosmotoga pacifica SLHLJ1.</title>
        <authorList>
            <person name="Jiang L.J."/>
            <person name="Shao Z.Z."/>
            <person name="Jebbar M."/>
        </authorList>
    </citation>
    <scope>NUCLEOTIDE SEQUENCE [LARGE SCALE GENOMIC DNA]</scope>
    <source>
        <strain evidence="2 3">SLHLJ1</strain>
    </source>
</reference>
<dbReference type="InterPro" id="IPR027275">
    <property type="entry name" value="PRC-brl_dom"/>
</dbReference>
<dbReference type="Proteomes" id="UP000035159">
    <property type="component" value="Chromosome"/>
</dbReference>
<evidence type="ECO:0000259" key="1">
    <source>
        <dbReference type="Pfam" id="PF05239"/>
    </source>
</evidence>
<dbReference type="RefSeq" id="WP_047754588.1">
    <property type="nucleotide sequence ID" value="NZ_CAJUHA010000011.1"/>
</dbReference>
<dbReference type="SUPFAM" id="SSF50346">
    <property type="entry name" value="PRC-barrel domain"/>
    <property type="match status" value="1"/>
</dbReference>